<name>A0A8H7ISM9_9PLEO</name>
<proteinExistence type="predicted"/>
<evidence type="ECO:0000313" key="3">
    <source>
        <dbReference type="Proteomes" id="UP000651452"/>
    </source>
</evidence>
<comment type="caution">
    <text evidence="2">The sequence shown here is derived from an EMBL/GenBank/DDBJ whole genome shotgun (WGS) entry which is preliminary data.</text>
</comment>
<dbReference type="EMBL" id="RZGK01000023">
    <property type="protein sequence ID" value="KAF9690694.1"/>
    <property type="molecule type" value="Genomic_DNA"/>
</dbReference>
<reference evidence="2" key="1">
    <citation type="submission" date="2018-12" db="EMBL/GenBank/DDBJ databases">
        <authorList>
            <person name="Syme R.A."/>
            <person name="Farfan-Caceres L."/>
            <person name="Lichtenzveig J."/>
        </authorList>
    </citation>
    <scope>NUCLEOTIDE SEQUENCE</scope>
    <source>
        <strain evidence="2">Al4</strain>
    </source>
</reference>
<feature type="compositionally biased region" description="Polar residues" evidence="1">
    <location>
        <begin position="548"/>
        <end position="557"/>
    </location>
</feature>
<feature type="region of interest" description="Disordered" evidence="1">
    <location>
        <begin position="542"/>
        <end position="574"/>
    </location>
</feature>
<dbReference type="OrthoDB" id="3794856at2759"/>
<sequence length="637" mass="71620">MASFPALPDAHKPQDCYGNDRGEIYPSAYVDSSGLLHLRPFPVQNAVTPVPRLPYITQPSLLVPVVGTTRRTKKKPHSDADPPKASTGPQLTLTDIRRDRQVGRVFSWAPPKPEEDYTFPQDDSQRFEYVLQLLNGMIDVSKALDTPSEKTHFGKNWQIPARDGRLHFDIYHMARVCWDLLQIAENLHQHGLGSIPCYDEQQFEQAKTYGYMTFRNRMDTLTDLLYLSKHRCESLLVGQSEEMVVLLCKTKRDACIDNAVNNADRARAYEVGSKAWKVEKQEKKQKEKEKKENEKEAAKQSTKKVRKTADKKAATEKQRMDRPGSSRSRRTPTTTKAGKYDSTTATGGLKSSTNPTRSQVDPVLEAQDDSPARSIDGPSSQLPVYIGSGHEPFESRHQSGSHQPYRWSISEQPYPEVMDTWSQEPNYHGILDDVQDYTYASNASTYPDTMSASATYDLESRNMPKFDQNVLPSTYTEHLMTPIFDSGGNFRLNPQSFSPAEIDGVFDSVEDFNDATQWTDVDMLNSSQQSARPHAEQDMDYAPFPSLKETSNNTSNARYPPKASGKRNREQDDVNETLAKRSRYEQRAATSNDNALFDFIPHGEDFVVSAPEVQGAAMTQSMSTAQATSPNTPSPTL</sequence>
<feature type="compositionally biased region" description="Basic and acidic residues" evidence="1">
    <location>
        <begin position="307"/>
        <end position="324"/>
    </location>
</feature>
<feature type="compositionally biased region" description="Polar residues" evidence="1">
    <location>
        <begin position="341"/>
        <end position="359"/>
    </location>
</feature>
<feature type="compositionally biased region" description="Low complexity" evidence="1">
    <location>
        <begin position="325"/>
        <end position="335"/>
    </location>
</feature>
<feature type="region of interest" description="Disordered" evidence="1">
    <location>
        <begin position="277"/>
        <end position="404"/>
    </location>
</feature>
<reference evidence="2" key="2">
    <citation type="submission" date="2020-09" db="EMBL/GenBank/DDBJ databases">
        <title>Reference genome assembly for Australian Ascochyta lentis isolate Al4.</title>
        <authorList>
            <person name="Lee R.C."/>
            <person name="Farfan-Caceres L.M."/>
            <person name="Debler J.W."/>
            <person name="Williams A.H."/>
            <person name="Henares B.M."/>
        </authorList>
    </citation>
    <scope>NUCLEOTIDE SEQUENCE</scope>
    <source>
        <strain evidence="2">Al4</strain>
    </source>
</reference>
<accession>A0A8H7ISM9</accession>
<keyword evidence="3" id="KW-1185">Reference proteome</keyword>
<feature type="region of interest" description="Disordered" evidence="1">
    <location>
        <begin position="616"/>
        <end position="637"/>
    </location>
</feature>
<feature type="region of interest" description="Disordered" evidence="1">
    <location>
        <begin position="69"/>
        <end position="90"/>
    </location>
</feature>
<evidence type="ECO:0000313" key="2">
    <source>
        <dbReference type="EMBL" id="KAF9690694.1"/>
    </source>
</evidence>
<evidence type="ECO:0000256" key="1">
    <source>
        <dbReference type="SAM" id="MobiDB-lite"/>
    </source>
</evidence>
<feature type="compositionally biased region" description="Polar residues" evidence="1">
    <location>
        <begin position="617"/>
        <end position="631"/>
    </location>
</feature>
<dbReference type="AlphaFoldDB" id="A0A8H7ISM9"/>
<gene>
    <name evidence="2" type="ORF">EKO04_011445</name>
</gene>
<dbReference type="Proteomes" id="UP000651452">
    <property type="component" value="Unassembled WGS sequence"/>
</dbReference>
<feature type="compositionally biased region" description="Basic and acidic residues" evidence="1">
    <location>
        <begin position="277"/>
        <end position="298"/>
    </location>
</feature>
<protein>
    <submittedName>
        <fullName evidence="2">Uncharacterized protein</fullName>
    </submittedName>
</protein>
<organism evidence="2 3">
    <name type="scientific">Ascochyta lentis</name>
    <dbReference type="NCBI Taxonomy" id="205686"/>
    <lineage>
        <taxon>Eukaryota</taxon>
        <taxon>Fungi</taxon>
        <taxon>Dikarya</taxon>
        <taxon>Ascomycota</taxon>
        <taxon>Pezizomycotina</taxon>
        <taxon>Dothideomycetes</taxon>
        <taxon>Pleosporomycetidae</taxon>
        <taxon>Pleosporales</taxon>
        <taxon>Pleosporineae</taxon>
        <taxon>Didymellaceae</taxon>
        <taxon>Ascochyta</taxon>
    </lineage>
</organism>